<reference evidence="18" key="1">
    <citation type="submission" date="2016-06" db="EMBL/GenBank/DDBJ databases">
        <title>Draft Genome sequence of the fungus Inonotus baumii.</title>
        <authorList>
            <person name="Zhu H."/>
            <person name="Lin W."/>
        </authorList>
    </citation>
    <scope>NUCLEOTIDE SEQUENCE</scope>
    <source>
        <strain evidence="18">821</strain>
    </source>
</reference>
<dbReference type="InterPro" id="IPR013783">
    <property type="entry name" value="Ig-like_fold"/>
</dbReference>
<keyword evidence="11" id="KW-0325">Glycoprotein</keyword>
<keyword evidence="12" id="KW-0326">Glycosidase</keyword>
<dbReference type="InterPro" id="IPR008979">
    <property type="entry name" value="Galactose-bd-like_sf"/>
</dbReference>
<dbReference type="Gene3D" id="3.20.20.80">
    <property type="entry name" value="Glycosidases"/>
    <property type="match status" value="1"/>
</dbReference>
<dbReference type="SUPFAM" id="SSF49785">
    <property type="entry name" value="Galactose-binding domain-like"/>
    <property type="match status" value="1"/>
</dbReference>
<evidence type="ECO:0000259" key="17">
    <source>
        <dbReference type="Pfam" id="PF22666"/>
    </source>
</evidence>
<dbReference type="AlphaFoldDB" id="A0A9Q5HZ82"/>
<organism evidence="18 19">
    <name type="scientific">Sanghuangporus baumii</name>
    <name type="common">Phellinus baumii</name>
    <dbReference type="NCBI Taxonomy" id="108892"/>
    <lineage>
        <taxon>Eukaryota</taxon>
        <taxon>Fungi</taxon>
        <taxon>Dikarya</taxon>
        <taxon>Basidiomycota</taxon>
        <taxon>Agaricomycotina</taxon>
        <taxon>Agaricomycetes</taxon>
        <taxon>Hymenochaetales</taxon>
        <taxon>Hymenochaetaceae</taxon>
        <taxon>Sanghuangporus</taxon>
    </lineage>
</organism>
<evidence type="ECO:0000259" key="15">
    <source>
        <dbReference type="Pfam" id="PF17753"/>
    </source>
</evidence>
<comment type="pathway">
    <text evidence="3">Glycan metabolism; N-glycan degradation.</text>
</comment>
<dbReference type="GO" id="GO:0006516">
    <property type="term" value="P:glycoprotein catabolic process"/>
    <property type="evidence" value="ECO:0007669"/>
    <property type="project" value="TreeGrafter"/>
</dbReference>
<comment type="subcellular location">
    <subcellularLocation>
        <location evidence="2">Secreted</location>
    </subcellularLocation>
</comment>
<feature type="domain" description="Mannosidase Ig/CBM-like" evidence="16">
    <location>
        <begin position="781"/>
        <end position="872"/>
    </location>
</feature>
<dbReference type="SUPFAM" id="SSF49303">
    <property type="entry name" value="beta-Galactosidase/glucuronidase domain"/>
    <property type="match status" value="2"/>
</dbReference>
<dbReference type="InterPro" id="IPR041625">
    <property type="entry name" value="Beta-mannosidase_Ig"/>
</dbReference>
<dbReference type="InterPro" id="IPR041447">
    <property type="entry name" value="Mannosidase_ig"/>
</dbReference>
<evidence type="ECO:0000256" key="7">
    <source>
        <dbReference type="ARBA" id="ARBA00021795"/>
    </source>
</evidence>
<dbReference type="Gene3D" id="2.60.120.260">
    <property type="entry name" value="Galactose-binding domain-like"/>
    <property type="match status" value="1"/>
</dbReference>
<dbReference type="GO" id="GO:0005576">
    <property type="term" value="C:extracellular region"/>
    <property type="evidence" value="ECO:0007669"/>
    <property type="project" value="UniProtKB-SubCell"/>
</dbReference>
<evidence type="ECO:0000256" key="13">
    <source>
        <dbReference type="ARBA" id="ARBA00031061"/>
    </source>
</evidence>
<keyword evidence="10 18" id="KW-0378">Hydrolase</keyword>
<keyword evidence="8" id="KW-0964">Secreted</keyword>
<dbReference type="PANTHER" id="PTHR43730:SF5">
    <property type="entry name" value="BETA-MANNOSIDASE A"/>
    <property type="match status" value="1"/>
</dbReference>
<evidence type="ECO:0000256" key="8">
    <source>
        <dbReference type="ARBA" id="ARBA00022525"/>
    </source>
</evidence>
<comment type="similarity">
    <text evidence="4">Belongs to the glycosyl hydrolase 2 family. Beta-mannosidase A subfamily.</text>
</comment>
<evidence type="ECO:0000256" key="2">
    <source>
        <dbReference type="ARBA" id="ARBA00004613"/>
    </source>
</evidence>
<dbReference type="InterPro" id="IPR036156">
    <property type="entry name" value="Beta-gal/glucu_dom_sf"/>
</dbReference>
<feature type="domain" description="Beta-mannosidase-like galactose-binding" evidence="17">
    <location>
        <begin position="31"/>
        <end position="210"/>
    </location>
</feature>
<feature type="domain" description="Beta-mannosidase Ig-fold" evidence="15">
    <location>
        <begin position="878"/>
        <end position="964"/>
    </location>
</feature>
<keyword evidence="9 14" id="KW-0732">Signal</keyword>
<name>A0A9Q5HZ82_SANBA</name>
<feature type="chain" id="PRO_5040167056" description="Beta-mannosidase A" evidence="14">
    <location>
        <begin position="22"/>
        <end position="968"/>
    </location>
</feature>
<evidence type="ECO:0000256" key="4">
    <source>
        <dbReference type="ARBA" id="ARBA00007483"/>
    </source>
</evidence>
<dbReference type="Pfam" id="PF17786">
    <property type="entry name" value="Mannosidase_ig"/>
    <property type="match status" value="1"/>
</dbReference>
<evidence type="ECO:0000256" key="9">
    <source>
        <dbReference type="ARBA" id="ARBA00022729"/>
    </source>
</evidence>
<dbReference type="OrthoDB" id="2866996at2759"/>
<evidence type="ECO:0000313" key="18">
    <source>
        <dbReference type="EMBL" id="OCB88417.1"/>
    </source>
</evidence>
<dbReference type="InterPro" id="IPR054593">
    <property type="entry name" value="Beta-mannosidase-like_N2"/>
</dbReference>
<evidence type="ECO:0000256" key="10">
    <source>
        <dbReference type="ARBA" id="ARBA00022801"/>
    </source>
</evidence>
<evidence type="ECO:0000256" key="14">
    <source>
        <dbReference type="SAM" id="SignalP"/>
    </source>
</evidence>
<dbReference type="PANTHER" id="PTHR43730">
    <property type="entry name" value="BETA-MANNOSIDASE"/>
    <property type="match status" value="1"/>
</dbReference>
<evidence type="ECO:0000256" key="6">
    <source>
        <dbReference type="ARBA" id="ARBA00012754"/>
    </source>
</evidence>
<evidence type="ECO:0000256" key="3">
    <source>
        <dbReference type="ARBA" id="ARBA00004740"/>
    </source>
</evidence>
<feature type="signal peptide" evidence="14">
    <location>
        <begin position="1"/>
        <end position="21"/>
    </location>
</feature>
<comment type="catalytic activity">
    <reaction evidence="1">
        <text>Hydrolysis of terminal, non-reducing beta-D-mannose residues in beta-D-mannosides.</text>
        <dbReference type="EC" id="3.2.1.25"/>
    </reaction>
</comment>
<sequence>MAPIKSLSISLVLCFPFVCIAQKFSLSDLQWTLKNSNGSIVVPAQVPSQAHLDLARAGIISEPLLGANDFTQRWVVDENWTYTANLSPFRSTLSEESAEKTLLVFYGLDTVANITLRGQPISWVNNQFRQYVYDVSAVLGSNSQTDDNNLTVAFEAATTYGLNVSARPDVEFVEGVSVFEYPGGHPYVRKTASDFGWDWGPAFIPTGIFKPAYFITLGKTNSTTTSSSVSSISFSPSVFVEEKSIEISKVGQRPSLRPNETADWLVNVTLALRSSQTFDNLTMVISFPELNVTSSPLPLFRIPGNTSVTTFVSANLTIPDGIPERWYPHNLGTPQRYNITVSVNPANVAFTTTTGFRTIVLMQEPYPLSEIVSRGITPGDQFHFEINGKAFYSLGTNIIPFDPFYSRMTTEQVHWIIESAVLSGQNMLRVWGGGIYQPSDEETGVYNFYEICDELGILAWSELIFSDNLYPINDFLLESIAPEVRQNVRRTNRHPSNAQWAGGNEIEGIVEVINTTFSNGTHYLDEFVTLFQDFFHDIVLNETSSLSYTDCSTTSGYLSLDPYVLRFRNGTAGEIYGNSGNSLLFHILCVSIKMWPASERYNYDASQAFNYSTYPVSRYVNEFGFHSMPSFYSWEEVLEFPDDFSFNSTIVFSRDHHPPAGGLAWPNPNASQGQAQMTTAVELWLPTPGTGDANQTFAQWCWSTQIFQSLNMVSEIAWYRRGAGLGENNLGALVWQLNDIWQGVSWSSIEYSGRWKVLQYALGTAFAPVTIYPFWTPENQTLEVLVISDRWEIVNGTAQLTWFDWNGNALTSSSHSFSTPSLNNSVIISETGMNSILPAGASPSNAWMLLNVTAETESGQVSNEQYFTPVPYSNASLIDPQISVTKNENLTFTLSAQGGVAPFTWLDHPSGTVGIFVDSSTGKPSNGFYLVPGQDRTVRFLMNNVLSRVKDLNPADFVVRSLWKNTHV</sequence>
<evidence type="ECO:0000256" key="1">
    <source>
        <dbReference type="ARBA" id="ARBA00000829"/>
    </source>
</evidence>
<dbReference type="Proteomes" id="UP000757232">
    <property type="component" value="Unassembled WGS sequence"/>
</dbReference>
<dbReference type="GO" id="GO:0004567">
    <property type="term" value="F:beta-mannosidase activity"/>
    <property type="evidence" value="ECO:0007669"/>
    <property type="project" value="UniProtKB-EC"/>
</dbReference>
<proteinExistence type="inferred from homology"/>
<dbReference type="EC" id="3.2.1.25" evidence="6"/>
<dbReference type="InterPro" id="IPR050887">
    <property type="entry name" value="Beta-mannosidase_GH2"/>
</dbReference>
<dbReference type="Pfam" id="PF22666">
    <property type="entry name" value="Glyco_hydro_2_N2"/>
    <property type="match status" value="1"/>
</dbReference>
<evidence type="ECO:0000259" key="16">
    <source>
        <dbReference type="Pfam" id="PF17786"/>
    </source>
</evidence>
<dbReference type="InterPro" id="IPR017853">
    <property type="entry name" value="GH"/>
</dbReference>
<dbReference type="EMBL" id="LNZH02000179">
    <property type="protein sequence ID" value="OCB88417.1"/>
    <property type="molecule type" value="Genomic_DNA"/>
</dbReference>
<accession>A0A9Q5HZ82</accession>
<evidence type="ECO:0000256" key="11">
    <source>
        <dbReference type="ARBA" id="ARBA00023180"/>
    </source>
</evidence>
<evidence type="ECO:0000256" key="5">
    <source>
        <dbReference type="ARBA" id="ARBA00011738"/>
    </source>
</evidence>
<gene>
    <name evidence="18" type="ORF">A7U60_g4459</name>
</gene>
<comment type="subunit">
    <text evidence="5">Homodimer.</text>
</comment>
<keyword evidence="19" id="KW-1185">Reference proteome</keyword>
<dbReference type="Pfam" id="PF17753">
    <property type="entry name" value="Ig_mannosidase"/>
    <property type="match status" value="1"/>
</dbReference>
<dbReference type="Gene3D" id="2.60.40.10">
    <property type="entry name" value="Immunoglobulins"/>
    <property type="match status" value="3"/>
</dbReference>
<evidence type="ECO:0000256" key="12">
    <source>
        <dbReference type="ARBA" id="ARBA00023295"/>
    </source>
</evidence>
<dbReference type="SUPFAM" id="SSF51445">
    <property type="entry name" value="(Trans)glycosidases"/>
    <property type="match status" value="1"/>
</dbReference>
<evidence type="ECO:0000313" key="19">
    <source>
        <dbReference type="Proteomes" id="UP000757232"/>
    </source>
</evidence>
<protein>
    <recommendedName>
        <fullName evidence="7">Beta-mannosidase A</fullName>
        <ecNumber evidence="6">3.2.1.25</ecNumber>
    </recommendedName>
    <alternativeName>
        <fullName evidence="13">Mannanase A</fullName>
    </alternativeName>
</protein>
<comment type="caution">
    <text evidence="18">The sequence shown here is derived from an EMBL/GenBank/DDBJ whole genome shotgun (WGS) entry which is preliminary data.</text>
</comment>